<feature type="transmembrane region" description="Helical" evidence="6">
    <location>
        <begin position="53"/>
        <end position="74"/>
    </location>
</feature>
<dbReference type="CDD" id="cd13690">
    <property type="entry name" value="PBP2_GluB"/>
    <property type="match status" value="1"/>
</dbReference>
<keyword evidence="2" id="KW-0813">Transport</keyword>
<evidence type="ECO:0000256" key="4">
    <source>
        <dbReference type="RuleBase" id="RU003744"/>
    </source>
</evidence>
<evidence type="ECO:0000256" key="6">
    <source>
        <dbReference type="SAM" id="Phobius"/>
    </source>
</evidence>
<name>A0ABQ3R2K2_9ACTN</name>
<dbReference type="PROSITE" id="PS01039">
    <property type="entry name" value="SBP_BACTERIAL_3"/>
    <property type="match status" value="1"/>
</dbReference>
<evidence type="ECO:0000256" key="5">
    <source>
        <dbReference type="SAM" id="MobiDB-lite"/>
    </source>
</evidence>
<accession>A0ABQ3R2K2</accession>
<reference evidence="8" key="1">
    <citation type="submission" date="2024-05" db="EMBL/GenBank/DDBJ databases">
        <title>Whole genome shotgun sequence of Streptomyces violascens NBRC 12920.</title>
        <authorList>
            <person name="Komaki H."/>
            <person name="Tamura T."/>
        </authorList>
    </citation>
    <scope>NUCLEOTIDE SEQUENCE</scope>
    <source>
        <strain evidence="8">NBRC 12920</strain>
    </source>
</reference>
<evidence type="ECO:0000259" key="7">
    <source>
        <dbReference type="SMART" id="SM00062"/>
    </source>
</evidence>
<feature type="compositionally biased region" description="Low complexity" evidence="5">
    <location>
        <begin position="28"/>
        <end position="41"/>
    </location>
</feature>
<evidence type="ECO:0000256" key="3">
    <source>
        <dbReference type="ARBA" id="ARBA00022729"/>
    </source>
</evidence>
<proteinExistence type="inferred from homology"/>
<dbReference type="PANTHER" id="PTHR30085:SF6">
    <property type="entry name" value="ABC TRANSPORTER GLUTAMINE-BINDING PROTEIN GLNH"/>
    <property type="match status" value="1"/>
</dbReference>
<sequence>MNSGNGRTTGGGSARGVEMSGANGSADPAHPAAPGLPGPARAARRTRLGAGRLRGWGGVAGMALALAVAAGALIPLTGHGGDGAAASVAGPGLAQGVQAKADDCKDPEASLAPSSADGPNVDAIKRRGKLIAGVDQNSFRWGYRNPTTRTLEGFDIDLVKAIAKNILGDENAVIYRAIPTSQRIPALQNGTVDVVVRTMTVNCTRIKQASFSTAYFEAGQQVLAPKASAITGFDDSLKGKRVCVAAGSTAFDALKANPHGADYQDFTVPNQLDCLVRLQQNLVDAVVTDNALAAGQAAQDPAVQLKGSPFTTEYYGAAVKLGNTDLVQRINQVLVDYRGGGANSPWMTAYRKWLAADLPGISGPPAPKYRTG</sequence>
<dbReference type="SMART" id="SM00062">
    <property type="entry name" value="PBPb"/>
    <property type="match status" value="1"/>
</dbReference>
<dbReference type="InterPro" id="IPR051455">
    <property type="entry name" value="Bact_solute-bind_prot3"/>
</dbReference>
<dbReference type="Gene3D" id="3.40.190.10">
    <property type="entry name" value="Periplasmic binding protein-like II"/>
    <property type="match status" value="2"/>
</dbReference>
<evidence type="ECO:0000256" key="1">
    <source>
        <dbReference type="ARBA" id="ARBA00010333"/>
    </source>
</evidence>
<dbReference type="SUPFAM" id="SSF53850">
    <property type="entry name" value="Periplasmic binding protein-like II"/>
    <property type="match status" value="1"/>
</dbReference>
<feature type="region of interest" description="Disordered" evidence="5">
    <location>
        <begin position="99"/>
        <end position="119"/>
    </location>
</feature>
<dbReference type="EMBL" id="BNDY01000022">
    <property type="protein sequence ID" value="GHI43753.1"/>
    <property type="molecule type" value="Genomic_DNA"/>
</dbReference>
<dbReference type="Proteomes" id="UP001050808">
    <property type="component" value="Unassembled WGS sequence"/>
</dbReference>
<gene>
    <name evidence="8" type="ORF">Sviol_81610</name>
</gene>
<protein>
    <submittedName>
        <fullName evidence="8">Sugar-binding protein</fullName>
    </submittedName>
</protein>
<keyword evidence="9" id="KW-1185">Reference proteome</keyword>
<dbReference type="PANTHER" id="PTHR30085">
    <property type="entry name" value="AMINO ACID ABC TRANSPORTER PERMEASE"/>
    <property type="match status" value="1"/>
</dbReference>
<evidence type="ECO:0000313" key="8">
    <source>
        <dbReference type="EMBL" id="GHI43753.1"/>
    </source>
</evidence>
<feature type="domain" description="Solute-binding protein family 3/N-terminal" evidence="7">
    <location>
        <begin position="129"/>
        <end position="357"/>
    </location>
</feature>
<organism evidence="8 9">
    <name type="scientific">Streptomyces violascens</name>
    <dbReference type="NCBI Taxonomy" id="67381"/>
    <lineage>
        <taxon>Bacteria</taxon>
        <taxon>Bacillati</taxon>
        <taxon>Actinomycetota</taxon>
        <taxon>Actinomycetes</taxon>
        <taxon>Kitasatosporales</taxon>
        <taxon>Streptomycetaceae</taxon>
        <taxon>Streptomyces</taxon>
    </lineage>
</organism>
<comment type="caution">
    <text evidence="8">The sequence shown here is derived from an EMBL/GenBank/DDBJ whole genome shotgun (WGS) entry which is preliminary data.</text>
</comment>
<keyword evidence="3" id="KW-0732">Signal</keyword>
<keyword evidence="6" id="KW-0472">Membrane</keyword>
<keyword evidence="6" id="KW-1133">Transmembrane helix</keyword>
<feature type="region of interest" description="Disordered" evidence="5">
    <location>
        <begin position="1"/>
        <end position="41"/>
    </location>
</feature>
<dbReference type="InterPro" id="IPR018313">
    <property type="entry name" value="SBP_3_CS"/>
</dbReference>
<dbReference type="Pfam" id="PF00497">
    <property type="entry name" value="SBP_bac_3"/>
    <property type="match status" value="1"/>
</dbReference>
<keyword evidence="6" id="KW-0812">Transmembrane</keyword>
<evidence type="ECO:0000313" key="9">
    <source>
        <dbReference type="Proteomes" id="UP001050808"/>
    </source>
</evidence>
<evidence type="ECO:0000256" key="2">
    <source>
        <dbReference type="ARBA" id="ARBA00022448"/>
    </source>
</evidence>
<dbReference type="InterPro" id="IPR001638">
    <property type="entry name" value="Solute-binding_3/MltF_N"/>
</dbReference>
<comment type="similarity">
    <text evidence="1 4">Belongs to the bacterial solute-binding protein 3 family.</text>
</comment>